<proteinExistence type="predicted"/>
<dbReference type="AlphaFoldDB" id="U1LNG0"/>
<keyword evidence="3" id="KW-1185">Reference proteome</keyword>
<dbReference type="EMBL" id="ASHR01000031">
    <property type="protein sequence ID" value="ERG63502.1"/>
    <property type="molecule type" value="Genomic_DNA"/>
</dbReference>
<sequence>MTAEWIAQSPASQPEASRTSGAAGWPSQLVRSLTADETVEVRAALVARGAWLAHELAGGVADGARVERLRTSKHAVDGLLAQLDALRIEV</sequence>
<feature type="compositionally biased region" description="Polar residues" evidence="1">
    <location>
        <begin position="9"/>
        <end position="20"/>
    </location>
</feature>
<comment type="caution">
    <text evidence="2">The sequence shown here is derived from an EMBL/GenBank/DDBJ whole genome shotgun (WGS) entry which is preliminary data.</text>
</comment>
<dbReference type="RefSeq" id="WP_021011247.1">
    <property type="nucleotide sequence ID" value="NZ_ASHR01000031.1"/>
</dbReference>
<accession>U1LNG0</accession>
<evidence type="ECO:0000313" key="3">
    <source>
        <dbReference type="Proteomes" id="UP000016462"/>
    </source>
</evidence>
<evidence type="ECO:0000313" key="2">
    <source>
        <dbReference type="EMBL" id="ERG63502.1"/>
    </source>
</evidence>
<dbReference type="Proteomes" id="UP000016462">
    <property type="component" value="Unassembled WGS sequence"/>
</dbReference>
<reference evidence="2 3" key="1">
    <citation type="journal article" date="2013" name="Genome Announc.">
        <title>First draft genome sequence from a member of the genus agrococcus, isolated from modern microbialites.</title>
        <authorList>
            <person name="White R.A.III."/>
            <person name="Grassa C.J."/>
            <person name="Suttle C.A."/>
        </authorList>
    </citation>
    <scope>NUCLEOTIDE SEQUENCE [LARGE SCALE GENOMIC DNA]</scope>
    <source>
        <strain evidence="2 3">RW1</strain>
    </source>
</reference>
<organism evidence="2 3">
    <name type="scientific">Agrococcus pavilionensis RW1</name>
    <dbReference type="NCBI Taxonomy" id="1330458"/>
    <lineage>
        <taxon>Bacteria</taxon>
        <taxon>Bacillati</taxon>
        <taxon>Actinomycetota</taxon>
        <taxon>Actinomycetes</taxon>
        <taxon>Micrococcales</taxon>
        <taxon>Microbacteriaceae</taxon>
        <taxon>Agrococcus</taxon>
    </lineage>
</organism>
<name>U1LNG0_9MICO</name>
<protein>
    <submittedName>
        <fullName evidence="2">Uncharacterized protein</fullName>
    </submittedName>
</protein>
<evidence type="ECO:0000256" key="1">
    <source>
        <dbReference type="SAM" id="MobiDB-lite"/>
    </source>
</evidence>
<gene>
    <name evidence="2" type="ORF">L332_03405</name>
</gene>
<feature type="region of interest" description="Disordered" evidence="1">
    <location>
        <begin position="1"/>
        <end position="24"/>
    </location>
</feature>